<organism evidence="1 2">
    <name type="scientific">Coccidioides immitis (strain RS)</name>
    <name type="common">Valley fever fungus</name>
    <dbReference type="NCBI Taxonomy" id="246410"/>
    <lineage>
        <taxon>Eukaryota</taxon>
        <taxon>Fungi</taxon>
        <taxon>Dikarya</taxon>
        <taxon>Ascomycota</taxon>
        <taxon>Pezizomycotina</taxon>
        <taxon>Eurotiomycetes</taxon>
        <taxon>Eurotiomycetidae</taxon>
        <taxon>Onygenales</taxon>
        <taxon>Onygenaceae</taxon>
        <taxon>Coccidioides</taxon>
    </lineage>
</organism>
<accession>J3K845</accession>
<sequence length="97" mass="10849">MAVKPTLLVSWPVRLHLLAALCQITNFFSRVGSSRGVLARNWGAILLSLSRKLGGGFVLVMLQYRPTGSLRACQQAIRLNDWPYLSVRKSEKSFPSF</sequence>
<evidence type="ECO:0000313" key="1">
    <source>
        <dbReference type="EMBL" id="EAS30955.3"/>
    </source>
</evidence>
<dbReference type="RefSeq" id="XP_001242538.2">
    <property type="nucleotide sequence ID" value="XM_001242537.2"/>
</dbReference>
<dbReference type="AlphaFoldDB" id="J3K845"/>
<dbReference type="GeneID" id="4561673"/>
<dbReference type="Proteomes" id="UP000001261">
    <property type="component" value="Unassembled WGS sequence"/>
</dbReference>
<dbReference type="KEGG" id="cim:CIMG_06434"/>
<evidence type="ECO:0000313" key="2">
    <source>
        <dbReference type="Proteomes" id="UP000001261"/>
    </source>
</evidence>
<reference evidence="2" key="1">
    <citation type="journal article" date="2009" name="Genome Res.">
        <title>Comparative genomic analyses of the human fungal pathogens Coccidioides and their relatives.</title>
        <authorList>
            <person name="Sharpton T.J."/>
            <person name="Stajich J.E."/>
            <person name="Rounsley S.D."/>
            <person name="Gardner M.J."/>
            <person name="Wortman J.R."/>
            <person name="Jordar V.S."/>
            <person name="Maiti R."/>
            <person name="Kodira C.D."/>
            <person name="Neafsey D.E."/>
            <person name="Zeng Q."/>
            <person name="Hung C.-Y."/>
            <person name="McMahan C."/>
            <person name="Muszewska A."/>
            <person name="Grynberg M."/>
            <person name="Mandel M.A."/>
            <person name="Kellner E.M."/>
            <person name="Barker B.M."/>
            <person name="Galgiani J.N."/>
            <person name="Orbach M.J."/>
            <person name="Kirkland T.N."/>
            <person name="Cole G.T."/>
            <person name="Henn M.R."/>
            <person name="Birren B.W."/>
            <person name="Taylor J.W."/>
        </authorList>
    </citation>
    <scope>NUCLEOTIDE SEQUENCE [LARGE SCALE GENOMIC DNA]</scope>
    <source>
        <strain evidence="2">RS</strain>
    </source>
</reference>
<keyword evidence="2" id="KW-1185">Reference proteome</keyword>
<reference evidence="2" key="2">
    <citation type="journal article" date="2010" name="Genome Res.">
        <title>Population genomic sequencing of Coccidioides fungi reveals recent hybridization and transposon control.</title>
        <authorList>
            <person name="Neafsey D.E."/>
            <person name="Barker B.M."/>
            <person name="Sharpton T.J."/>
            <person name="Stajich J.E."/>
            <person name="Park D.J."/>
            <person name="Whiston E."/>
            <person name="Hung C.-Y."/>
            <person name="McMahan C."/>
            <person name="White J."/>
            <person name="Sykes S."/>
            <person name="Heiman D."/>
            <person name="Young S."/>
            <person name="Zeng Q."/>
            <person name="Abouelleil A."/>
            <person name="Aftuck L."/>
            <person name="Bessette D."/>
            <person name="Brown A."/>
            <person name="FitzGerald M."/>
            <person name="Lui A."/>
            <person name="Macdonald J.P."/>
            <person name="Priest M."/>
            <person name="Orbach M.J."/>
            <person name="Galgiani J.N."/>
            <person name="Kirkland T.N."/>
            <person name="Cole G.T."/>
            <person name="Birren B.W."/>
            <person name="Henn M.R."/>
            <person name="Taylor J.W."/>
            <person name="Rounsley S.D."/>
        </authorList>
    </citation>
    <scope>GENOME REANNOTATION</scope>
    <source>
        <strain evidence="2">RS</strain>
    </source>
</reference>
<gene>
    <name evidence="1" type="ORF">CIMG_06434</name>
</gene>
<dbReference type="VEuPathDB" id="FungiDB:CIMG_06434"/>
<proteinExistence type="predicted"/>
<dbReference type="EMBL" id="GG704912">
    <property type="protein sequence ID" value="EAS30955.3"/>
    <property type="molecule type" value="Genomic_DNA"/>
</dbReference>
<dbReference type="InParanoid" id="J3K845"/>
<protein>
    <submittedName>
        <fullName evidence="1">Uncharacterized protein</fullName>
    </submittedName>
</protein>
<name>J3K845_COCIM</name>
<dbReference type="OMA" id="ALCQITN"/>